<dbReference type="PANTHER" id="PTHR43066:SF21">
    <property type="entry name" value="UBIQUITIN-ASSOCIATED DOMAIN-CONTAINING PROTEIN 2"/>
    <property type="match status" value="1"/>
</dbReference>
<name>A0AAV3PZQ6_LITER</name>
<dbReference type="SMART" id="SM00165">
    <property type="entry name" value="UBA"/>
    <property type="match status" value="1"/>
</dbReference>
<dbReference type="SUPFAM" id="SSF144091">
    <property type="entry name" value="Rhomboid-like"/>
    <property type="match status" value="1"/>
</dbReference>
<comment type="caution">
    <text evidence="8">The sequence shown here is derived from an EMBL/GenBank/DDBJ whole genome shotgun (WGS) entry which is preliminary data.</text>
</comment>
<dbReference type="Gene3D" id="1.10.8.10">
    <property type="entry name" value="DNA helicase RuvA subunit, C-terminal domain"/>
    <property type="match status" value="1"/>
</dbReference>
<feature type="transmembrane region" description="Helical" evidence="6">
    <location>
        <begin position="53"/>
        <end position="76"/>
    </location>
</feature>
<reference evidence="8 9" key="1">
    <citation type="submission" date="2024-01" db="EMBL/GenBank/DDBJ databases">
        <title>The complete chloroplast genome sequence of Lithospermum erythrorhizon: insights into the phylogenetic relationship among Boraginaceae species and the maternal lineages of purple gromwells.</title>
        <authorList>
            <person name="Okada T."/>
            <person name="Watanabe K."/>
        </authorList>
    </citation>
    <scope>NUCLEOTIDE SEQUENCE [LARGE SCALE GENOMIC DNA]</scope>
</reference>
<dbReference type="PANTHER" id="PTHR43066">
    <property type="entry name" value="RHOMBOID-RELATED PROTEIN"/>
    <property type="match status" value="1"/>
</dbReference>
<proteinExistence type="inferred from homology"/>
<feature type="transmembrane region" description="Helical" evidence="6">
    <location>
        <begin position="155"/>
        <end position="185"/>
    </location>
</feature>
<feature type="transmembrane region" description="Helical" evidence="6">
    <location>
        <begin position="88"/>
        <end position="110"/>
    </location>
</feature>
<keyword evidence="8" id="KW-0645">Protease</keyword>
<dbReference type="InterPro" id="IPR035952">
    <property type="entry name" value="Rhomboid-like_sf"/>
</dbReference>
<evidence type="ECO:0000256" key="3">
    <source>
        <dbReference type="ARBA" id="ARBA00022692"/>
    </source>
</evidence>
<evidence type="ECO:0000256" key="6">
    <source>
        <dbReference type="SAM" id="Phobius"/>
    </source>
</evidence>
<dbReference type="GO" id="GO:0004252">
    <property type="term" value="F:serine-type endopeptidase activity"/>
    <property type="evidence" value="ECO:0007669"/>
    <property type="project" value="InterPro"/>
</dbReference>
<keyword evidence="9" id="KW-1185">Reference proteome</keyword>
<gene>
    <name evidence="8" type="ORF">LIER_13476</name>
</gene>
<evidence type="ECO:0000313" key="9">
    <source>
        <dbReference type="Proteomes" id="UP001454036"/>
    </source>
</evidence>
<evidence type="ECO:0000256" key="1">
    <source>
        <dbReference type="ARBA" id="ARBA00004141"/>
    </source>
</evidence>
<sequence>MNGGPSGFNNAPITRTIVITCVLFTILFGVQVRQNKLGWSYQDIFKKLQLWKLIVSVFSFSSTPELIFGIYLLYYFRVFERQIGSNKYSVFILFSVANSVLLQVVCLKLLEDPSINILTSGPYGLIFSSFVPFYLDIPVSTRFRVFSLQFSDKSFIYLAGLQLLFSSWKRSLIPGICGIIAGSLYRLNVLRIRRAKLPEFIASFFSRLSFPSVGNWSSSTPNGNTIGGAPSQVGRQVEQNFPAPPMPSSFDPPEDSIAMLVSMGFERDSARQALIHARNDTNVATNILLEAQSH</sequence>
<comment type="similarity">
    <text evidence="2">Belongs to the peptidase S54 family.</text>
</comment>
<comment type="subcellular location">
    <subcellularLocation>
        <location evidence="1">Membrane</location>
        <topology evidence="1">Multi-pass membrane protein</topology>
    </subcellularLocation>
</comment>
<keyword evidence="3 6" id="KW-0812">Transmembrane</keyword>
<evidence type="ECO:0000259" key="7">
    <source>
        <dbReference type="PROSITE" id="PS50030"/>
    </source>
</evidence>
<organism evidence="8 9">
    <name type="scientific">Lithospermum erythrorhizon</name>
    <name type="common">Purple gromwell</name>
    <name type="synonym">Lithospermum officinale var. erythrorhizon</name>
    <dbReference type="NCBI Taxonomy" id="34254"/>
    <lineage>
        <taxon>Eukaryota</taxon>
        <taxon>Viridiplantae</taxon>
        <taxon>Streptophyta</taxon>
        <taxon>Embryophyta</taxon>
        <taxon>Tracheophyta</taxon>
        <taxon>Spermatophyta</taxon>
        <taxon>Magnoliopsida</taxon>
        <taxon>eudicotyledons</taxon>
        <taxon>Gunneridae</taxon>
        <taxon>Pentapetalae</taxon>
        <taxon>asterids</taxon>
        <taxon>lamiids</taxon>
        <taxon>Boraginales</taxon>
        <taxon>Boraginaceae</taxon>
        <taxon>Boraginoideae</taxon>
        <taxon>Lithospermeae</taxon>
        <taxon>Lithospermum</taxon>
    </lineage>
</organism>
<protein>
    <submittedName>
        <fullName evidence="8">Serine protease</fullName>
    </submittedName>
</protein>
<dbReference type="PROSITE" id="PS50030">
    <property type="entry name" value="UBA"/>
    <property type="match status" value="1"/>
</dbReference>
<dbReference type="EMBL" id="BAABME010002728">
    <property type="protein sequence ID" value="GAA0155840.1"/>
    <property type="molecule type" value="Genomic_DNA"/>
</dbReference>
<evidence type="ECO:0000256" key="2">
    <source>
        <dbReference type="ARBA" id="ARBA00009045"/>
    </source>
</evidence>
<feature type="transmembrane region" description="Helical" evidence="6">
    <location>
        <begin position="12"/>
        <end position="32"/>
    </location>
</feature>
<dbReference type="Gene3D" id="1.20.1540.10">
    <property type="entry name" value="Rhomboid-like"/>
    <property type="match status" value="1"/>
</dbReference>
<dbReference type="AlphaFoldDB" id="A0AAV3PZQ6"/>
<dbReference type="InterPro" id="IPR022764">
    <property type="entry name" value="Peptidase_S54_rhomboid_dom"/>
</dbReference>
<evidence type="ECO:0000256" key="5">
    <source>
        <dbReference type="ARBA" id="ARBA00023136"/>
    </source>
</evidence>
<feature type="domain" description="UBA" evidence="7">
    <location>
        <begin position="251"/>
        <end position="291"/>
    </location>
</feature>
<accession>A0AAV3PZQ6</accession>
<evidence type="ECO:0000256" key="4">
    <source>
        <dbReference type="ARBA" id="ARBA00022989"/>
    </source>
</evidence>
<evidence type="ECO:0000313" key="8">
    <source>
        <dbReference type="EMBL" id="GAA0155840.1"/>
    </source>
</evidence>
<dbReference type="Pfam" id="PF00627">
    <property type="entry name" value="UBA"/>
    <property type="match status" value="1"/>
</dbReference>
<dbReference type="GO" id="GO:0016020">
    <property type="term" value="C:membrane"/>
    <property type="evidence" value="ECO:0007669"/>
    <property type="project" value="UniProtKB-SubCell"/>
</dbReference>
<dbReference type="InterPro" id="IPR015940">
    <property type="entry name" value="UBA"/>
</dbReference>
<keyword evidence="8" id="KW-0378">Hydrolase</keyword>
<keyword evidence="5 6" id="KW-0472">Membrane</keyword>
<dbReference type="InterPro" id="IPR009060">
    <property type="entry name" value="UBA-like_sf"/>
</dbReference>
<dbReference type="SUPFAM" id="SSF46934">
    <property type="entry name" value="UBA-like"/>
    <property type="match status" value="1"/>
</dbReference>
<keyword evidence="4 6" id="KW-1133">Transmembrane helix</keyword>
<dbReference type="GO" id="GO:0006508">
    <property type="term" value="P:proteolysis"/>
    <property type="evidence" value="ECO:0007669"/>
    <property type="project" value="UniProtKB-KW"/>
</dbReference>
<dbReference type="Proteomes" id="UP001454036">
    <property type="component" value="Unassembled WGS sequence"/>
</dbReference>
<dbReference type="Pfam" id="PF01694">
    <property type="entry name" value="Rhomboid"/>
    <property type="match status" value="1"/>
</dbReference>
<feature type="transmembrane region" description="Helical" evidence="6">
    <location>
        <begin position="117"/>
        <end position="135"/>
    </location>
</feature>